<evidence type="ECO:0000259" key="7">
    <source>
        <dbReference type="Pfam" id="PF12698"/>
    </source>
</evidence>
<feature type="transmembrane region" description="Helical" evidence="6">
    <location>
        <begin position="298"/>
        <end position="323"/>
    </location>
</feature>
<feature type="domain" description="ABC-2 type transporter transmembrane" evidence="7">
    <location>
        <begin position="18"/>
        <end position="448"/>
    </location>
</feature>
<gene>
    <name evidence="8" type="ORF">BLSS_0257</name>
</gene>
<sequence>MNTCKATLRVLFAHWVYLMIYLVFMGILMMSISWAMLTSASGSMSAVFESTKTRVAIIDRDSDRGDIATSMRAYLRDSSELVDLDDTSETLQQAVASNWVDLIVIIPDGFADDYVAAATDGDNPPNVDTVTSYTSGSGSMARMNVGGFLSLTRTALIGARTTVDQAALTGMMNATEGAVGFDGASLDQDMLDSLPEGQVDKPDIKDLSQAAKMAAESASDTDVNHQIAVVDTPTEESASAADLAASGFGGTMKTALYPLFLAMAICGSMILGAFTTGEVRRRLTASPRRMALMGLQRLLTLGGFALVVCAGYLVLSIGLMMAAGLDPLTLSAGGVLMTFGATCVYALMTVACGFMLSEFGLSEEAANGFANIFGLLIMFTSGVALPIDMMPRVMVTIAKFLPGWWYCTAIDNALGFGTAAESGVSVAGWAGSLGLVALFGVMFICIGLAAGRFRRSRPTLAAPATTQLAE</sequence>
<reference evidence="8 9" key="1">
    <citation type="submission" date="2014-03" db="EMBL/GenBank/DDBJ databases">
        <title>Genomics of Bifidobacteria.</title>
        <authorList>
            <person name="Ventura M."/>
            <person name="Milani C."/>
            <person name="Lugli G.A."/>
        </authorList>
    </citation>
    <scope>NUCLEOTIDE SEQUENCE [LARGE SCALE GENOMIC DNA]</scope>
    <source>
        <strain evidence="8 9">LMG 21814</strain>
    </source>
</reference>
<keyword evidence="2" id="KW-1003">Cell membrane</keyword>
<dbReference type="AlphaFoldDB" id="A0A087BG00"/>
<dbReference type="Proteomes" id="UP000029024">
    <property type="component" value="Unassembled WGS sequence"/>
</dbReference>
<dbReference type="EMBL" id="JGZA01000015">
    <property type="protein sequence ID" value="KFI69950.1"/>
    <property type="molecule type" value="Genomic_DNA"/>
</dbReference>
<keyword evidence="4 6" id="KW-1133">Transmembrane helix</keyword>
<feature type="transmembrane region" description="Helical" evidence="6">
    <location>
        <begin position="426"/>
        <end position="450"/>
    </location>
</feature>
<dbReference type="RefSeq" id="WP_032683888.1">
    <property type="nucleotide sequence ID" value="NZ_JGZA01000015.1"/>
</dbReference>
<protein>
    <submittedName>
        <fullName evidence="8">ABC-2 family transporter protein</fullName>
    </submittedName>
</protein>
<keyword evidence="5 6" id="KW-0472">Membrane</keyword>
<dbReference type="InterPro" id="IPR051449">
    <property type="entry name" value="ABC-2_transporter_component"/>
</dbReference>
<feature type="transmembrane region" description="Helical" evidence="6">
    <location>
        <begin position="335"/>
        <end position="356"/>
    </location>
</feature>
<name>A0A087BG00_BIFLN</name>
<comment type="subcellular location">
    <subcellularLocation>
        <location evidence="1">Cell membrane</location>
        <topology evidence="1">Multi-pass membrane protein</topology>
    </subcellularLocation>
</comment>
<dbReference type="GO" id="GO:0005886">
    <property type="term" value="C:plasma membrane"/>
    <property type="evidence" value="ECO:0007669"/>
    <property type="project" value="UniProtKB-SubCell"/>
</dbReference>
<dbReference type="Gene3D" id="3.40.1710.10">
    <property type="entry name" value="abc type-2 transporter like domain"/>
    <property type="match status" value="1"/>
</dbReference>
<feature type="transmembrane region" description="Helical" evidence="6">
    <location>
        <begin position="368"/>
        <end position="387"/>
    </location>
</feature>
<evidence type="ECO:0000256" key="4">
    <source>
        <dbReference type="ARBA" id="ARBA00022989"/>
    </source>
</evidence>
<evidence type="ECO:0000256" key="2">
    <source>
        <dbReference type="ARBA" id="ARBA00022475"/>
    </source>
</evidence>
<feature type="transmembrane region" description="Helical" evidence="6">
    <location>
        <begin position="255"/>
        <end position="277"/>
    </location>
</feature>
<dbReference type="GO" id="GO:0140359">
    <property type="term" value="F:ABC-type transporter activity"/>
    <property type="evidence" value="ECO:0007669"/>
    <property type="project" value="InterPro"/>
</dbReference>
<dbReference type="Pfam" id="PF12698">
    <property type="entry name" value="ABC2_membrane_3"/>
    <property type="match status" value="1"/>
</dbReference>
<evidence type="ECO:0000256" key="1">
    <source>
        <dbReference type="ARBA" id="ARBA00004651"/>
    </source>
</evidence>
<proteinExistence type="predicted"/>
<keyword evidence="3 6" id="KW-0812">Transmembrane</keyword>
<evidence type="ECO:0000313" key="9">
    <source>
        <dbReference type="Proteomes" id="UP000029024"/>
    </source>
</evidence>
<dbReference type="PANTHER" id="PTHR30294:SF29">
    <property type="entry name" value="MULTIDRUG ABC TRANSPORTER PERMEASE YBHS-RELATED"/>
    <property type="match status" value="1"/>
</dbReference>
<evidence type="ECO:0000313" key="8">
    <source>
        <dbReference type="EMBL" id="KFI69950.1"/>
    </source>
</evidence>
<feature type="transmembrane region" description="Helical" evidence="6">
    <location>
        <begin position="12"/>
        <end position="37"/>
    </location>
</feature>
<evidence type="ECO:0000256" key="5">
    <source>
        <dbReference type="ARBA" id="ARBA00023136"/>
    </source>
</evidence>
<dbReference type="PANTHER" id="PTHR30294">
    <property type="entry name" value="MEMBRANE COMPONENT OF ABC TRANSPORTER YHHJ-RELATED"/>
    <property type="match status" value="1"/>
</dbReference>
<organism evidence="8 9">
    <name type="scientific">Bifidobacterium longum subsp. suis</name>
    <dbReference type="NCBI Taxonomy" id="1695"/>
    <lineage>
        <taxon>Bacteria</taxon>
        <taxon>Bacillati</taxon>
        <taxon>Actinomycetota</taxon>
        <taxon>Actinomycetes</taxon>
        <taxon>Bifidobacteriales</taxon>
        <taxon>Bifidobacteriaceae</taxon>
        <taxon>Bifidobacterium</taxon>
    </lineage>
</organism>
<evidence type="ECO:0000256" key="6">
    <source>
        <dbReference type="SAM" id="Phobius"/>
    </source>
</evidence>
<dbReference type="InterPro" id="IPR013525">
    <property type="entry name" value="ABC2_TM"/>
</dbReference>
<evidence type="ECO:0000256" key="3">
    <source>
        <dbReference type="ARBA" id="ARBA00022692"/>
    </source>
</evidence>
<accession>A0A087BG00</accession>
<comment type="caution">
    <text evidence="8">The sequence shown here is derived from an EMBL/GenBank/DDBJ whole genome shotgun (WGS) entry which is preliminary data.</text>
</comment>